<dbReference type="InParanoid" id="A0A674J289"/>
<keyword evidence="1" id="KW-0732">Signal</keyword>
<protein>
    <submittedName>
        <fullName evidence="2">Uncharacterized protein</fullName>
    </submittedName>
</protein>
<proteinExistence type="predicted"/>
<organism evidence="2 3">
    <name type="scientific">Terrapene triunguis</name>
    <name type="common">Three-toed box turtle</name>
    <dbReference type="NCBI Taxonomy" id="2587831"/>
    <lineage>
        <taxon>Eukaryota</taxon>
        <taxon>Metazoa</taxon>
        <taxon>Chordata</taxon>
        <taxon>Craniata</taxon>
        <taxon>Vertebrata</taxon>
        <taxon>Euteleostomi</taxon>
        <taxon>Archelosauria</taxon>
        <taxon>Testudinata</taxon>
        <taxon>Testudines</taxon>
        <taxon>Cryptodira</taxon>
        <taxon>Durocryptodira</taxon>
        <taxon>Testudinoidea</taxon>
        <taxon>Emydidae</taxon>
        <taxon>Terrapene</taxon>
    </lineage>
</organism>
<dbReference type="Proteomes" id="UP000472274">
    <property type="component" value="Unplaced"/>
</dbReference>
<feature type="signal peptide" evidence="1">
    <location>
        <begin position="1"/>
        <end position="23"/>
    </location>
</feature>
<evidence type="ECO:0000313" key="2">
    <source>
        <dbReference type="Ensembl" id="ENSTMTP00000013644.1"/>
    </source>
</evidence>
<accession>A0A674J289</accession>
<feature type="chain" id="PRO_5025457696" evidence="1">
    <location>
        <begin position="24"/>
        <end position="55"/>
    </location>
</feature>
<name>A0A674J289_9SAUR</name>
<reference evidence="2" key="1">
    <citation type="submission" date="2025-08" db="UniProtKB">
        <authorList>
            <consortium name="Ensembl"/>
        </authorList>
    </citation>
    <scope>IDENTIFICATION</scope>
</reference>
<keyword evidence="3" id="KW-1185">Reference proteome</keyword>
<dbReference type="AlphaFoldDB" id="A0A674J289"/>
<dbReference type="Ensembl" id="ENSTMTT00000014118.1">
    <property type="protein sequence ID" value="ENSTMTP00000013644.1"/>
    <property type="gene ID" value="ENSTMTG00000009930.1"/>
</dbReference>
<reference evidence="2" key="2">
    <citation type="submission" date="2025-09" db="UniProtKB">
        <authorList>
            <consortium name="Ensembl"/>
        </authorList>
    </citation>
    <scope>IDENTIFICATION</scope>
</reference>
<sequence length="55" mass="6446">MVWKILWMIQLLYFSSWSNSAQSAGVNMKRLVHFLYSCLTKMHKTTKSYCILLSG</sequence>
<evidence type="ECO:0000256" key="1">
    <source>
        <dbReference type="SAM" id="SignalP"/>
    </source>
</evidence>
<evidence type="ECO:0000313" key="3">
    <source>
        <dbReference type="Proteomes" id="UP000472274"/>
    </source>
</evidence>